<dbReference type="Proteomes" id="UP000231056">
    <property type="component" value="Unassembled WGS sequence"/>
</dbReference>
<proteinExistence type="predicted"/>
<sequence length="246" mass="28674">MYSLKNKDIGTNYNSSIPQGQYKNDYEFNRWSIRPRNRAEYYMTYLSIKEHLDGVSFTSCLELGPGPGTWTRLLYRANRAAEFDLVDVSEAMHEQFRLEMRESGNVRYQVSDIMKYEPRKAYDLFFSSRAVEYLEDKVAFFTKLATIIAVGGTGIIVTKNPKQGVRKTTEPLHQGQIAMPEMKQYLEQHGFSDIHFYPVVFRIPIISRFTSLLSEYLFEQHINKTIDHTATNRIIESYLVTFKNKG</sequence>
<dbReference type="EMBL" id="PCVM01000077">
    <property type="protein sequence ID" value="PIQ73284.1"/>
    <property type="molecule type" value="Genomic_DNA"/>
</dbReference>
<evidence type="ECO:0000313" key="3">
    <source>
        <dbReference type="EMBL" id="PIQ73284.1"/>
    </source>
</evidence>
<dbReference type="PANTHER" id="PTHR43861">
    <property type="entry name" value="TRANS-ACONITATE 2-METHYLTRANSFERASE-RELATED"/>
    <property type="match status" value="1"/>
</dbReference>
<name>A0A2M6ITS0_9BACT</name>
<comment type="caution">
    <text evidence="3">The sequence shown here is derived from an EMBL/GenBank/DDBJ whole genome shotgun (WGS) entry which is preliminary data.</text>
</comment>
<evidence type="ECO:0000313" key="4">
    <source>
        <dbReference type="Proteomes" id="UP000231056"/>
    </source>
</evidence>
<reference evidence="3 4" key="1">
    <citation type="submission" date="2017-09" db="EMBL/GenBank/DDBJ databases">
        <title>Depth-based differentiation of microbial function through sediment-hosted aquifers and enrichment of novel symbionts in the deep terrestrial subsurface.</title>
        <authorList>
            <person name="Probst A.J."/>
            <person name="Ladd B."/>
            <person name="Jarett J.K."/>
            <person name="Geller-Mcgrath D.E."/>
            <person name="Sieber C.M."/>
            <person name="Emerson J.B."/>
            <person name="Anantharaman K."/>
            <person name="Thomas B.C."/>
            <person name="Malmstrom R."/>
            <person name="Stieglmeier M."/>
            <person name="Klingl A."/>
            <person name="Woyke T."/>
            <person name="Ryan C.M."/>
            <person name="Banfield J.F."/>
        </authorList>
    </citation>
    <scope>NUCLEOTIDE SEQUENCE [LARGE SCALE GENOMIC DNA]</scope>
    <source>
        <strain evidence="3">CG11_big_fil_rev_8_21_14_0_20_36_8</strain>
    </source>
</reference>
<dbReference type="InterPro" id="IPR029063">
    <property type="entry name" value="SAM-dependent_MTases_sf"/>
</dbReference>
<protein>
    <recommendedName>
        <fullName evidence="2">Methyltransferase domain-containing protein</fullName>
    </recommendedName>
</protein>
<keyword evidence="1" id="KW-0808">Transferase</keyword>
<dbReference type="InterPro" id="IPR041698">
    <property type="entry name" value="Methyltransf_25"/>
</dbReference>
<organism evidence="3 4">
    <name type="scientific">Candidatus Roizmanbacteria bacterium CG11_big_fil_rev_8_21_14_0_20_36_8</name>
    <dbReference type="NCBI Taxonomy" id="1974856"/>
    <lineage>
        <taxon>Bacteria</taxon>
        <taxon>Candidatus Roizmaniibacteriota</taxon>
    </lineage>
</organism>
<dbReference type="GO" id="GO:0016740">
    <property type="term" value="F:transferase activity"/>
    <property type="evidence" value="ECO:0007669"/>
    <property type="project" value="UniProtKB-KW"/>
</dbReference>
<dbReference type="AlphaFoldDB" id="A0A2M6ITS0"/>
<dbReference type="Gene3D" id="3.40.50.150">
    <property type="entry name" value="Vaccinia Virus protein VP39"/>
    <property type="match status" value="1"/>
</dbReference>
<dbReference type="Pfam" id="PF13649">
    <property type="entry name" value="Methyltransf_25"/>
    <property type="match status" value="1"/>
</dbReference>
<feature type="domain" description="Methyltransferase" evidence="2">
    <location>
        <begin position="61"/>
        <end position="152"/>
    </location>
</feature>
<dbReference type="SUPFAM" id="SSF53335">
    <property type="entry name" value="S-adenosyl-L-methionine-dependent methyltransferases"/>
    <property type="match status" value="1"/>
</dbReference>
<gene>
    <name evidence="3" type="ORF">COV58_03350</name>
</gene>
<evidence type="ECO:0000259" key="2">
    <source>
        <dbReference type="Pfam" id="PF13649"/>
    </source>
</evidence>
<dbReference type="CDD" id="cd02440">
    <property type="entry name" value="AdoMet_MTases"/>
    <property type="match status" value="1"/>
</dbReference>
<accession>A0A2M6ITS0</accession>
<evidence type="ECO:0000256" key="1">
    <source>
        <dbReference type="ARBA" id="ARBA00022679"/>
    </source>
</evidence>